<feature type="transmembrane region" description="Helical" evidence="8">
    <location>
        <begin position="245"/>
        <end position="266"/>
    </location>
</feature>
<evidence type="ECO:0000313" key="10">
    <source>
        <dbReference type="Proteomes" id="UP000053958"/>
    </source>
</evidence>
<feature type="transmembrane region" description="Helical" evidence="8">
    <location>
        <begin position="117"/>
        <end position="136"/>
    </location>
</feature>
<dbReference type="Proteomes" id="UP000053958">
    <property type="component" value="Unassembled WGS sequence"/>
</dbReference>
<dbReference type="GeneID" id="25319880"/>
<feature type="transmembrane region" description="Helical" evidence="8">
    <location>
        <begin position="217"/>
        <end position="238"/>
    </location>
</feature>
<feature type="binding site" evidence="6">
    <location>
        <position position="138"/>
    </location>
    <ligand>
        <name>Zn(2+)</name>
        <dbReference type="ChEBI" id="CHEBI:29105"/>
    </ligand>
</feature>
<name>A0A0F4YJG9_RASE3</name>
<dbReference type="STRING" id="1408163.A0A0F4YJG9"/>
<evidence type="ECO:0000256" key="6">
    <source>
        <dbReference type="PIRSR" id="PIRSR604254-1"/>
    </source>
</evidence>
<evidence type="ECO:0000256" key="1">
    <source>
        <dbReference type="ARBA" id="ARBA00004141"/>
    </source>
</evidence>
<dbReference type="PANTHER" id="PTHR20855:SF52">
    <property type="entry name" value="ADIPONECTIN RECEPTOR PROTEIN"/>
    <property type="match status" value="1"/>
</dbReference>
<evidence type="ECO:0000256" key="7">
    <source>
        <dbReference type="SAM" id="MobiDB-lite"/>
    </source>
</evidence>
<feature type="region of interest" description="Disordered" evidence="7">
    <location>
        <begin position="1"/>
        <end position="26"/>
    </location>
</feature>
<keyword evidence="10" id="KW-1185">Reference proteome</keyword>
<proteinExistence type="inferred from homology"/>
<evidence type="ECO:0000256" key="2">
    <source>
        <dbReference type="ARBA" id="ARBA00007018"/>
    </source>
</evidence>
<feature type="transmembrane region" description="Helical" evidence="8">
    <location>
        <begin position="156"/>
        <end position="177"/>
    </location>
</feature>
<dbReference type="AlphaFoldDB" id="A0A0F4YJG9"/>
<evidence type="ECO:0000256" key="8">
    <source>
        <dbReference type="SAM" id="Phobius"/>
    </source>
</evidence>
<comment type="subcellular location">
    <subcellularLocation>
        <location evidence="1">Membrane</location>
        <topology evidence="1">Multi-pass membrane protein</topology>
    </subcellularLocation>
</comment>
<evidence type="ECO:0000256" key="4">
    <source>
        <dbReference type="ARBA" id="ARBA00022989"/>
    </source>
</evidence>
<keyword evidence="5 8" id="KW-0472">Membrane</keyword>
<dbReference type="GO" id="GO:0016020">
    <property type="term" value="C:membrane"/>
    <property type="evidence" value="ECO:0007669"/>
    <property type="project" value="UniProtKB-SubCell"/>
</dbReference>
<feature type="binding site" evidence="6">
    <location>
        <position position="288"/>
    </location>
    <ligand>
        <name>Zn(2+)</name>
        <dbReference type="ChEBI" id="CHEBI:29105"/>
    </ligand>
</feature>
<dbReference type="InterPro" id="IPR004254">
    <property type="entry name" value="AdipoR/HlyIII-related"/>
</dbReference>
<dbReference type="EMBL" id="LASV01000455">
    <property type="protein sequence ID" value="KKA18442.1"/>
    <property type="molecule type" value="Genomic_DNA"/>
</dbReference>
<keyword evidence="6" id="KW-0479">Metal-binding</keyword>
<dbReference type="GO" id="GO:0046872">
    <property type="term" value="F:metal ion binding"/>
    <property type="evidence" value="ECO:0007669"/>
    <property type="project" value="UniProtKB-KW"/>
</dbReference>
<gene>
    <name evidence="9" type="ORF">T310_7609</name>
</gene>
<dbReference type="Pfam" id="PF03006">
    <property type="entry name" value="HlyIII"/>
    <property type="match status" value="1"/>
</dbReference>
<protein>
    <submittedName>
        <fullName evidence="9">Hemolysin-III channel protein Izh2</fullName>
    </submittedName>
</protein>
<evidence type="ECO:0000256" key="5">
    <source>
        <dbReference type="ARBA" id="ARBA00023136"/>
    </source>
</evidence>
<dbReference type="OrthoDB" id="529367at2759"/>
<sequence>MGTARQRRPGQGSQNESSEDKDPVTPAMVVEEPAKAVRKLLHWDELPLWRRDNHLILSGYRPASSSFLISFQSLTYLHNETVNIYSHLVPSLATLPAALRLYQVLVPRYETASRSDILAFACFFAGAAFCLGMSATYHTISNHSELVNRVGNALDYVGIVGLITGSFIPSLYYGFYCEPGLQRLYGTMICALGIGCTCVCVMPQFRTPEWRPFRAVMFVSMGLSAVFPVAHGLMLYGVEQMMRQIGLGWLLLQGFLYILGAVIYAARVPERLWPGKFDLLGSSHQIFHVLVVCAAVAHLTGLLRAFDYRHSGVAEWCT</sequence>
<keyword evidence="6" id="KW-0862">Zinc</keyword>
<feature type="binding site" evidence="6">
    <location>
        <position position="284"/>
    </location>
    <ligand>
        <name>Zn(2+)</name>
        <dbReference type="ChEBI" id="CHEBI:29105"/>
    </ligand>
</feature>
<dbReference type="RefSeq" id="XP_013325054.1">
    <property type="nucleotide sequence ID" value="XM_013469600.1"/>
</dbReference>
<feature type="transmembrane region" description="Helical" evidence="8">
    <location>
        <begin position="184"/>
        <end position="205"/>
    </location>
</feature>
<keyword evidence="3 8" id="KW-0812">Transmembrane</keyword>
<evidence type="ECO:0000256" key="3">
    <source>
        <dbReference type="ARBA" id="ARBA00022692"/>
    </source>
</evidence>
<dbReference type="GO" id="GO:0006882">
    <property type="term" value="P:intracellular zinc ion homeostasis"/>
    <property type="evidence" value="ECO:0007669"/>
    <property type="project" value="TreeGrafter"/>
</dbReference>
<comment type="similarity">
    <text evidence="2">Belongs to the ADIPOR family.</text>
</comment>
<keyword evidence="4 8" id="KW-1133">Transmembrane helix</keyword>
<dbReference type="PANTHER" id="PTHR20855">
    <property type="entry name" value="ADIPOR/PROGESTIN RECEPTOR-RELATED"/>
    <property type="match status" value="1"/>
</dbReference>
<evidence type="ECO:0000313" key="9">
    <source>
        <dbReference type="EMBL" id="KKA18442.1"/>
    </source>
</evidence>
<accession>A0A0F4YJG9</accession>
<comment type="caution">
    <text evidence="9">The sequence shown here is derived from an EMBL/GenBank/DDBJ whole genome shotgun (WGS) entry which is preliminary data.</text>
</comment>
<organism evidence="9 10">
    <name type="scientific">Rasamsonia emersonii (strain ATCC 16479 / CBS 393.64 / IMI 116815)</name>
    <dbReference type="NCBI Taxonomy" id="1408163"/>
    <lineage>
        <taxon>Eukaryota</taxon>
        <taxon>Fungi</taxon>
        <taxon>Dikarya</taxon>
        <taxon>Ascomycota</taxon>
        <taxon>Pezizomycotina</taxon>
        <taxon>Eurotiomycetes</taxon>
        <taxon>Eurotiomycetidae</taxon>
        <taxon>Eurotiales</taxon>
        <taxon>Trichocomaceae</taxon>
        <taxon>Rasamsonia</taxon>
    </lineage>
</organism>
<reference evidence="9 10" key="1">
    <citation type="submission" date="2015-04" db="EMBL/GenBank/DDBJ databases">
        <authorList>
            <person name="Heijne W.H."/>
            <person name="Fedorova N.D."/>
            <person name="Nierman W.C."/>
            <person name="Vollebregt A.W."/>
            <person name="Zhao Z."/>
            <person name="Wu L."/>
            <person name="Kumar M."/>
            <person name="Stam H."/>
            <person name="van den Berg M.A."/>
            <person name="Pel H.J."/>
        </authorList>
    </citation>
    <scope>NUCLEOTIDE SEQUENCE [LARGE SCALE GENOMIC DNA]</scope>
    <source>
        <strain evidence="9 10">CBS 393.64</strain>
    </source>
</reference>
<feature type="transmembrane region" description="Helical" evidence="8">
    <location>
        <begin position="286"/>
        <end position="306"/>
    </location>
</feature>
<dbReference type="GO" id="GO:0038023">
    <property type="term" value="F:signaling receptor activity"/>
    <property type="evidence" value="ECO:0007669"/>
    <property type="project" value="TreeGrafter"/>
</dbReference>